<accession>A0A3M7T8Z6</accession>
<evidence type="ECO:0000313" key="2">
    <source>
        <dbReference type="Proteomes" id="UP000276133"/>
    </source>
</evidence>
<evidence type="ECO:0000313" key="1">
    <source>
        <dbReference type="EMBL" id="RNA44367.1"/>
    </source>
</evidence>
<name>A0A3M7T8Z6_BRAPC</name>
<dbReference type="EMBL" id="REGN01000116">
    <property type="protein sequence ID" value="RNA44367.1"/>
    <property type="molecule type" value="Genomic_DNA"/>
</dbReference>
<keyword evidence="2" id="KW-1185">Reference proteome</keyword>
<gene>
    <name evidence="1" type="ORF">BpHYR1_051279</name>
</gene>
<protein>
    <submittedName>
        <fullName evidence="1">Uncharacterized protein</fullName>
    </submittedName>
</protein>
<dbReference type="OrthoDB" id="6511194at2759"/>
<sequence length="68" mass="8017">MGRVRKLEFIDENIKSNDITLDKLREKLPDHQGYNNENTLLQNLAKDNCIRMLFCPKYHCELNPIEGL</sequence>
<dbReference type="Proteomes" id="UP000276133">
    <property type="component" value="Unassembled WGS sequence"/>
</dbReference>
<comment type="caution">
    <text evidence="1">The sequence shown here is derived from an EMBL/GenBank/DDBJ whole genome shotgun (WGS) entry which is preliminary data.</text>
</comment>
<dbReference type="AlphaFoldDB" id="A0A3M7T8Z6"/>
<organism evidence="1 2">
    <name type="scientific">Brachionus plicatilis</name>
    <name type="common">Marine rotifer</name>
    <name type="synonym">Brachionus muelleri</name>
    <dbReference type="NCBI Taxonomy" id="10195"/>
    <lineage>
        <taxon>Eukaryota</taxon>
        <taxon>Metazoa</taxon>
        <taxon>Spiralia</taxon>
        <taxon>Gnathifera</taxon>
        <taxon>Rotifera</taxon>
        <taxon>Eurotatoria</taxon>
        <taxon>Monogononta</taxon>
        <taxon>Pseudotrocha</taxon>
        <taxon>Ploima</taxon>
        <taxon>Brachionidae</taxon>
        <taxon>Brachionus</taxon>
    </lineage>
</organism>
<reference evidence="1 2" key="1">
    <citation type="journal article" date="2018" name="Sci. Rep.">
        <title>Genomic signatures of local adaptation to the degree of environmental predictability in rotifers.</title>
        <authorList>
            <person name="Franch-Gras L."/>
            <person name="Hahn C."/>
            <person name="Garcia-Roger E.M."/>
            <person name="Carmona M.J."/>
            <person name="Serra M."/>
            <person name="Gomez A."/>
        </authorList>
    </citation>
    <scope>NUCLEOTIDE SEQUENCE [LARGE SCALE GENOMIC DNA]</scope>
    <source>
        <strain evidence="1">HYR1</strain>
    </source>
</reference>
<proteinExistence type="predicted"/>